<dbReference type="AlphaFoldDB" id="A0A392TQQ5"/>
<evidence type="ECO:0000313" key="3">
    <source>
        <dbReference type="Proteomes" id="UP000265520"/>
    </source>
</evidence>
<evidence type="ECO:0000256" key="1">
    <source>
        <dbReference type="SAM" id="MobiDB-lite"/>
    </source>
</evidence>
<protein>
    <submittedName>
        <fullName evidence="2">Uncharacterized protein</fullName>
    </submittedName>
</protein>
<feature type="non-terminal residue" evidence="2">
    <location>
        <position position="1"/>
    </location>
</feature>
<proteinExistence type="predicted"/>
<comment type="caution">
    <text evidence="2">The sequence shown here is derived from an EMBL/GenBank/DDBJ whole genome shotgun (WGS) entry which is preliminary data.</text>
</comment>
<accession>A0A392TQQ5</accession>
<evidence type="ECO:0000313" key="2">
    <source>
        <dbReference type="EMBL" id="MCI62446.1"/>
    </source>
</evidence>
<organism evidence="2 3">
    <name type="scientific">Trifolium medium</name>
    <dbReference type="NCBI Taxonomy" id="97028"/>
    <lineage>
        <taxon>Eukaryota</taxon>
        <taxon>Viridiplantae</taxon>
        <taxon>Streptophyta</taxon>
        <taxon>Embryophyta</taxon>
        <taxon>Tracheophyta</taxon>
        <taxon>Spermatophyta</taxon>
        <taxon>Magnoliopsida</taxon>
        <taxon>eudicotyledons</taxon>
        <taxon>Gunneridae</taxon>
        <taxon>Pentapetalae</taxon>
        <taxon>rosids</taxon>
        <taxon>fabids</taxon>
        <taxon>Fabales</taxon>
        <taxon>Fabaceae</taxon>
        <taxon>Papilionoideae</taxon>
        <taxon>50 kb inversion clade</taxon>
        <taxon>NPAAA clade</taxon>
        <taxon>Hologalegina</taxon>
        <taxon>IRL clade</taxon>
        <taxon>Trifolieae</taxon>
        <taxon>Trifolium</taxon>
    </lineage>
</organism>
<feature type="compositionally biased region" description="Basic and acidic residues" evidence="1">
    <location>
        <begin position="31"/>
        <end position="40"/>
    </location>
</feature>
<keyword evidence="3" id="KW-1185">Reference proteome</keyword>
<sequence length="62" mass="7144">WLTVAGRRSAAANHRAGHRRSAVGRRKIVVRRRDSPELRRAGRQWSGVDRRVDHRSTTPSFN</sequence>
<name>A0A392TQQ5_9FABA</name>
<reference evidence="2 3" key="1">
    <citation type="journal article" date="2018" name="Front. Plant Sci.">
        <title>Red Clover (Trifolium pratense) and Zigzag Clover (T. medium) - A Picture of Genomic Similarities and Differences.</title>
        <authorList>
            <person name="Dluhosova J."/>
            <person name="Istvanek J."/>
            <person name="Nedelnik J."/>
            <person name="Repkova J."/>
        </authorList>
    </citation>
    <scope>NUCLEOTIDE SEQUENCE [LARGE SCALE GENOMIC DNA]</scope>
    <source>
        <strain evidence="3">cv. 10/8</strain>
        <tissue evidence="2">Leaf</tissue>
    </source>
</reference>
<dbReference type="EMBL" id="LXQA010619044">
    <property type="protein sequence ID" value="MCI62446.1"/>
    <property type="molecule type" value="Genomic_DNA"/>
</dbReference>
<dbReference type="Proteomes" id="UP000265520">
    <property type="component" value="Unassembled WGS sequence"/>
</dbReference>
<feature type="region of interest" description="Disordered" evidence="1">
    <location>
        <begin position="1"/>
        <end position="62"/>
    </location>
</feature>
<feature type="compositionally biased region" description="Basic residues" evidence="1">
    <location>
        <begin position="15"/>
        <end position="30"/>
    </location>
</feature>